<keyword evidence="1" id="KW-0175">Coiled coil</keyword>
<accession>A0A0S3AIM9</accession>
<dbReference type="EMBL" id="FNUX01000004">
    <property type="protein sequence ID" value="SEF61116.1"/>
    <property type="molecule type" value="Genomic_DNA"/>
</dbReference>
<dbReference type="Gene3D" id="1.20.120.20">
    <property type="entry name" value="Apolipoprotein"/>
    <property type="match status" value="1"/>
</dbReference>
<organism evidence="2 7">
    <name type="scientific">Nitrosomonas ureae</name>
    <dbReference type="NCBI Taxonomy" id="44577"/>
    <lineage>
        <taxon>Bacteria</taxon>
        <taxon>Pseudomonadati</taxon>
        <taxon>Pseudomonadota</taxon>
        <taxon>Betaproteobacteria</taxon>
        <taxon>Nitrosomonadales</taxon>
        <taxon>Nitrosomonadaceae</taxon>
        <taxon>Nitrosomonas</taxon>
    </lineage>
</organism>
<dbReference type="AlphaFoldDB" id="A0A0S3AIM9"/>
<evidence type="ECO:0000313" key="2">
    <source>
        <dbReference type="EMBL" id="SDU00088.1"/>
    </source>
</evidence>
<dbReference type="Proteomes" id="UP000236753">
    <property type="component" value="Unassembled WGS sequence"/>
</dbReference>
<sequence>MSMKEAYEKKLQAQLDECAAEIDKLKAKADKAEADAQIEYYKQIEELKSKQAAVDGKLAELKEASEDAWEDLKSGVESAWDSLGSAIKSAASRFK</sequence>
<dbReference type="Proteomes" id="UP000219335">
    <property type="component" value="Unassembled WGS sequence"/>
</dbReference>
<dbReference type="EMBL" id="FNLN01000016">
    <property type="protein sequence ID" value="SDU00088.1"/>
    <property type="molecule type" value="Genomic_DNA"/>
</dbReference>
<reference evidence="6 9" key="1">
    <citation type="submission" date="2016-10" db="EMBL/GenBank/DDBJ databases">
        <authorList>
            <person name="de Groot N.N."/>
        </authorList>
    </citation>
    <scope>NUCLEOTIDE SEQUENCE [LARGE SCALE GENOMIC DNA]</scope>
    <source>
        <strain evidence="2">Nm10</strain>
        <strain evidence="3 9">Nm13</strain>
        <strain evidence="4 6">Nm9</strain>
    </source>
</reference>
<dbReference type="Proteomes" id="UP000182882">
    <property type="component" value="Unassembled WGS sequence"/>
</dbReference>
<reference evidence="5 8" key="3">
    <citation type="submission" date="2017-09" db="EMBL/GenBank/DDBJ databases">
        <authorList>
            <person name="Ehlers B."/>
            <person name="Leendertz F.H."/>
        </authorList>
    </citation>
    <scope>NUCLEOTIDE SEQUENCE [LARGE SCALE GENOMIC DNA]</scope>
    <source>
        <strain evidence="5 8">Nm42</strain>
    </source>
</reference>
<feature type="coiled-coil region" evidence="1">
    <location>
        <begin position="4"/>
        <end position="67"/>
    </location>
</feature>
<name>A0A0S3AIM9_9PROT</name>
<evidence type="ECO:0000256" key="1">
    <source>
        <dbReference type="SAM" id="Coils"/>
    </source>
</evidence>
<evidence type="ECO:0000313" key="6">
    <source>
        <dbReference type="Proteomes" id="UP000181998"/>
    </source>
</evidence>
<dbReference type="OrthoDB" id="5339985at2"/>
<evidence type="ECO:0000313" key="5">
    <source>
        <dbReference type="EMBL" id="SOD18981.1"/>
    </source>
</evidence>
<evidence type="ECO:0000313" key="7">
    <source>
        <dbReference type="Proteomes" id="UP000182882"/>
    </source>
</evidence>
<evidence type="ECO:0000313" key="4">
    <source>
        <dbReference type="EMBL" id="SEQ03436.1"/>
    </source>
</evidence>
<evidence type="ECO:0000313" key="9">
    <source>
        <dbReference type="Proteomes" id="UP000236753"/>
    </source>
</evidence>
<dbReference type="RefSeq" id="WP_062558591.1">
    <property type="nucleotide sequence ID" value="NZ_CP013341.1"/>
</dbReference>
<evidence type="ECO:0000313" key="3">
    <source>
        <dbReference type="EMBL" id="SEF61116.1"/>
    </source>
</evidence>
<gene>
    <name evidence="3" type="ORF">SAMN05216334_104137</name>
    <name evidence="2" type="ORF">SAMN05216406_11633</name>
    <name evidence="4" type="ORF">SAMN05421510_101628</name>
    <name evidence="5" type="ORF">SAMN06297164_1944</name>
</gene>
<dbReference type="Proteomes" id="UP000181998">
    <property type="component" value="Unassembled WGS sequence"/>
</dbReference>
<reference evidence="7" key="2">
    <citation type="submission" date="2016-10" db="EMBL/GenBank/DDBJ databases">
        <authorList>
            <person name="Varghese N."/>
            <person name="Submissions S."/>
        </authorList>
    </citation>
    <scope>NUCLEOTIDE SEQUENCE [LARGE SCALE GENOMIC DNA]</scope>
    <source>
        <strain evidence="7">Nm10</strain>
    </source>
</reference>
<evidence type="ECO:0000313" key="8">
    <source>
        <dbReference type="Proteomes" id="UP000219335"/>
    </source>
</evidence>
<evidence type="ECO:0008006" key="10">
    <source>
        <dbReference type="Google" id="ProtNLM"/>
    </source>
</evidence>
<dbReference type="KEGG" id="nur:ATY38_06465"/>
<protein>
    <recommendedName>
        <fullName evidence="10">Coiled coil domain-containing protein</fullName>
    </recommendedName>
</protein>
<keyword evidence="7" id="KW-1185">Reference proteome</keyword>
<dbReference type="EMBL" id="OCMU01000001">
    <property type="protein sequence ID" value="SOD18981.1"/>
    <property type="molecule type" value="Genomic_DNA"/>
</dbReference>
<proteinExistence type="predicted"/>
<dbReference type="EMBL" id="FOFX01000016">
    <property type="protein sequence ID" value="SEQ03436.1"/>
    <property type="molecule type" value="Genomic_DNA"/>
</dbReference>
<dbReference type="STRING" id="44577.ATY38_06465"/>